<evidence type="ECO:0000256" key="1">
    <source>
        <dbReference type="SAM" id="MobiDB-lite"/>
    </source>
</evidence>
<protein>
    <submittedName>
        <fullName evidence="2">Uncharacterized protein</fullName>
    </submittedName>
</protein>
<dbReference type="EMBL" id="JABTTQ020000006">
    <property type="protein sequence ID" value="KAK6152580.1"/>
    <property type="molecule type" value="Genomic_DNA"/>
</dbReference>
<organism evidence="2 3">
    <name type="scientific">Rehmannia glutinosa</name>
    <name type="common">Chinese foxglove</name>
    <dbReference type="NCBI Taxonomy" id="99300"/>
    <lineage>
        <taxon>Eukaryota</taxon>
        <taxon>Viridiplantae</taxon>
        <taxon>Streptophyta</taxon>
        <taxon>Embryophyta</taxon>
        <taxon>Tracheophyta</taxon>
        <taxon>Spermatophyta</taxon>
        <taxon>Magnoliopsida</taxon>
        <taxon>eudicotyledons</taxon>
        <taxon>Gunneridae</taxon>
        <taxon>Pentapetalae</taxon>
        <taxon>asterids</taxon>
        <taxon>lamiids</taxon>
        <taxon>Lamiales</taxon>
        <taxon>Orobanchaceae</taxon>
        <taxon>Rehmannieae</taxon>
        <taxon>Rehmannia</taxon>
    </lineage>
</organism>
<feature type="compositionally biased region" description="Basic and acidic residues" evidence="1">
    <location>
        <begin position="23"/>
        <end position="47"/>
    </location>
</feature>
<accession>A0ABR0X2L8</accession>
<gene>
    <name evidence="2" type="ORF">DH2020_012219</name>
</gene>
<dbReference type="Proteomes" id="UP001318860">
    <property type="component" value="Unassembled WGS sequence"/>
</dbReference>
<feature type="region of interest" description="Disordered" evidence="1">
    <location>
        <begin position="16"/>
        <end position="87"/>
    </location>
</feature>
<reference evidence="2 3" key="1">
    <citation type="journal article" date="2021" name="Comput. Struct. Biotechnol. J.">
        <title>De novo genome assembly of the potent medicinal plant Rehmannia glutinosa using nanopore technology.</title>
        <authorList>
            <person name="Ma L."/>
            <person name="Dong C."/>
            <person name="Song C."/>
            <person name="Wang X."/>
            <person name="Zheng X."/>
            <person name="Niu Y."/>
            <person name="Chen S."/>
            <person name="Feng W."/>
        </authorList>
    </citation>
    <scope>NUCLEOTIDE SEQUENCE [LARGE SCALE GENOMIC DNA]</scope>
    <source>
        <strain evidence="2">DH-2019</strain>
    </source>
</reference>
<sequence length="216" mass="24935">MDTPLRNEIERMVRKGWLQNWVKQEHEPRPRSDRSPDRRDRPAEGKHGHSSAKPAPSRGTIHMIVGGPTDGDSNRGRRRSSSEEEISHAKTRMVTFLVVDSYSTYNVIIGRPPLNSFQAIVSTFHMKLKFVVGDGIGEVWGNARVARKCYVEAWVKEGERRKSKRKVIEMDKETKPIKIEKKRKEKDPDTFRVLGEEKLMMVELTRRSVKSGQDRN</sequence>
<name>A0ABR0X2L8_REHGL</name>
<comment type="caution">
    <text evidence="2">The sequence shown here is derived from an EMBL/GenBank/DDBJ whole genome shotgun (WGS) entry which is preliminary data.</text>
</comment>
<evidence type="ECO:0000313" key="3">
    <source>
        <dbReference type="Proteomes" id="UP001318860"/>
    </source>
</evidence>
<keyword evidence="3" id="KW-1185">Reference proteome</keyword>
<evidence type="ECO:0000313" key="2">
    <source>
        <dbReference type="EMBL" id="KAK6152580.1"/>
    </source>
</evidence>
<feature type="compositionally biased region" description="Basic and acidic residues" evidence="1">
    <location>
        <begin position="72"/>
        <end position="87"/>
    </location>
</feature>
<proteinExistence type="predicted"/>